<dbReference type="Proteomes" id="UP001495779">
    <property type="component" value="Unassembled WGS sequence"/>
</dbReference>
<proteinExistence type="predicted"/>
<feature type="coiled-coil region" evidence="1">
    <location>
        <begin position="120"/>
        <end position="150"/>
    </location>
</feature>
<evidence type="ECO:0000256" key="1">
    <source>
        <dbReference type="SAM" id="Coils"/>
    </source>
</evidence>
<feature type="compositionally biased region" description="Basic and acidic residues" evidence="2">
    <location>
        <begin position="18"/>
        <end position="33"/>
    </location>
</feature>
<feature type="domain" description="Hypersensitivity response secretion-like HrpJ" evidence="3">
    <location>
        <begin position="44"/>
        <end position="202"/>
    </location>
</feature>
<comment type="caution">
    <text evidence="4">The sequence shown here is derived from an EMBL/GenBank/DDBJ whole genome shotgun (WGS) entry which is preliminary data.</text>
</comment>
<dbReference type="Pfam" id="PF07201">
    <property type="entry name" value="HrpJ"/>
    <property type="match status" value="1"/>
</dbReference>
<organism evidence="4 5">
    <name type="scientific">Providencia stuartii</name>
    <dbReference type="NCBI Taxonomy" id="588"/>
    <lineage>
        <taxon>Bacteria</taxon>
        <taxon>Pseudomonadati</taxon>
        <taxon>Pseudomonadota</taxon>
        <taxon>Gammaproteobacteria</taxon>
        <taxon>Enterobacterales</taxon>
        <taxon>Morganellaceae</taxon>
        <taxon>Providencia</taxon>
    </lineage>
</organism>
<keyword evidence="1" id="KW-0175">Coiled coil</keyword>
<name>A0ABD5LA77_PROST</name>
<feature type="compositionally biased region" description="Gly residues" evidence="2">
    <location>
        <begin position="1"/>
        <end position="12"/>
    </location>
</feature>
<dbReference type="EMBL" id="JAGSRH010000017">
    <property type="protein sequence ID" value="MER5077704.1"/>
    <property type="molecule type" value="Genomic_DNA"/>
</dbReference>
<evidence type="ECO:0000313" key="4">
    <source>
        <dbReference type="EMBL" id="MER5077704.1"/>
    </source>
</evidence>
<evidence type="ECO:0000259" key="3">
    <source>
        <dbReference type="Pfam" id="PF07201"/>
    </source>
</evidence>
<dbReference type="RefSeq" id="WP_249999627.1">
    <property type="nucleotide sequence ID" value="NZ_CP095443.1"/>
</dbReference>
<sequence>MAIAPLGGGARMLGGAQEKSRSSKTGDDSDEVLRGQGVIDSSGEYASMSMLAASHVKRSSGKQDDTEDWMQFAERILDENADETILNVEGILNRQFMTPKELKAFLLRFFSDPSDLLMALAALINRGKLKQEQLEQLKKLEEQLHQEDIDRSTQAGVNIALIAKAFAQKIKQSAGNLRMLYREFLAYEGPVVYLYEQWVEEMESQERENIMRYLSRALACDLQALPLGDINMGEFGNYFIRVGRLRELQSLDHVFIQQFFQSNLFKHHRQFINEKFEKELSKLFTAGIRNQTNFNEGLLLFISSQLSMMSTDLRARFLQLLILAFATIPVSVFQSLEARDELINQLKDCMHYVMAQEELMMRNYFQREDF</sequence>
<dbReference type="InterPro" id="IPR013401">
    <property type="entry name" value="T3SS_LcrE"/>
</dbReference>
<reference evidence="4 5" key="1">
    <citation type="submission" date="2021-04" db="EMBL/GenBank/DDBJ databases">
        <title>Determining the burden of carbapenem-resistant Enterobacterales from a tertiary public heath setting in Bangladesh: a clinical, epidemiological, and molecular study.</title>
        <authorList>
            <person name="Farzana R."/>
            <person name="Walsh T.R."/>
        </authorList>
    </citation>
    <scope>NUCLEOTIDE SEQUENCE [LARGE SCALE GENOMIC DNA]</scope>
    <source>
        <strain evidence="5">dmpro_s316</strain>
    </source>
</reference>
<feature type="region of interest" description="Disordered" evidence="2">
    <location>
        <begin position="1"/>
        <end position="36"/>
    </location>
</feature>
<evidence type="ECO:0000256" key="2">
    <source>
        <dbReference type="SAM" id="MobiDB-lite"/>
    </source>
</evidence>
<dbReference type="Gene3D" id="1.10.10.2060">
    <property type="match status" value="1"/>
</dbReference>
<dbReference type="SUPFAM" id="SSF140591">
    <property type="entry name" value="Type III secretion system domain"/>
    <property type="match status" value="2"/>
</dbReference>
<dbReference type="AlphaFoldDB" id="A0ABD5LA77"/>
<gene>
    <name evidence="4" type="primary">sctW</name>
    <name evidence="4" type="ORF">KDV35_12660</name>
</gene>
<dbReference type="InterPro" id="IPR010812">
    <property type="entry name" value="HrpJ-like"/>
</dbReference>
<dbReference type="Gene3D" id="1.10.150.630">
    <property type="match status" value="1"/>
</dbReference>
<evidence type="ECO:0000313" key="5">
    <source>
        <dbReference type="Proteomes" id="UP001495779"/>
    </source>
</evidence>
<protein>
    <submittedName>
        <fullName evidence="4">Type III secretion system gatekeeper subunit SctW</fullName>
    </submittedName>
</protein>
<accession>A0ABD5LA77</accession>
<dbReference type="NCBIfam" id="TIGR02568">
    <property type="entry name" value="LcrE"/>
    <property type="match status" value="1"/>
</dbReference>